<evidence type="ECO:0000313" key="10">
    <source>
        <dbReference type="WBParaSite" id="BXY_0199000.1"/>
    </source>
</evidence>
<dbReference type="AlphaFoldDB" id="A0A1I7RMQ5"/>
<keyword evidence="3" id="KW-0964">Secreted</keyword>
<dbReference type="InterPro" id="IPR038479">
    <property type="entry name" value="Transthyretin-like_sf"/>
</dbReference>
<gene>
    <name evidence="6" type="ORF">BXYJ_LOCUS12811</name>
</gene>
<evidence type="ECO:0000313" key="9">
    <source>
        <dbReference type="Proteomes" id="UP000659654"/>
    </source>
</evidence>
<reference evidence="10" key="1">
    <citation type="submission" date="2016-11" db="UniProtKB">
        <authorList>
            <consortium name="WormBaseParasite"/>
        </authorList>
    </citation>
    <scope>IDENTIFICATION</scope>
</reference>
<name>A0A1I7RMQ5_BURXY</name>
<proteinExistence type="inferred from homology"/>
<keyword evidence="4 5" id="KW-0732">Signal</keyword>
<comment type="similarity">
    <text evidence="2">Belongs to the nematode transthyretin-like family.</text>
</comment>
<dbReference type="Proteomes" id="UP000095284">
    <property type="component" value="Unplaced"/>
</dbReference>
<evidence type="ECO:0000256" key="3">
    <source>
        <dbReference type="ARBA" id="ARBA00022525"/>
    </source>
</evidence>
<dbReference type="PANTHER" id="PTHR21700:SF56">
    <property type="entry name" value="TRANSTHYRETIN-LIKE FAMILY PROTEIN"/>
    <property type="match status" value="1"/>
</dbReference>
<dbReference type="GO" id="GO:0005576">
    <property type="term" value="C:extracellular region"/>
    <property type="evidence" value="ECO:0007669"/>
    <property type="project" value="UniProtKB-SubCell"/>
</dbReference>
<evidence type="ECO:0000256" key="5">
    <source>
        <dbReference type="SAM" id="SignalP"/>
    </source>
</evidence>
<reference evidence="7" key="2">
    <citation type="submission" date="2020-08" db="EMBL/GenBank/DDBJ databases">
        <authorList>
            <person name="Kikuchi T."/>
        </authorList>
    </citation>
    <scope>NUCLEOTIDE SEQUENCE</scope>
    <source>
        <strain evidence="6">Ka4C1</strain>
    </source>
</reference>
<comment type="subcellular location">
    <subcellularLocation>
        <location evidence="1">Secreted</location>
    </subcellularLocation>
</comment>
<dbReference type="Pfam" id="PF01060">
    <property type="entry name" value="TTR-52"/>
    <property type="match status" value="1"/>
</dbReference>
<dbReference type="EMBL" id="CAJFDI010000005">
    <property type="protein sequence ID" value="CAD5232720.1"/>
    <property type="molecule type" value="Genomic_DNA"/>
</dbReference>
<protein>
    <submittedName>
        <fullName evidence="6">(pine wood nematode) hypothetical protein</fullName>
    </submittedName>
</protein>
<feature type="chain" id="PRO_5036308612" evidence="5">
    <location>
        <begin position="19"/>
        <end position="141"/>
    </location>
</feature>
<evidence type="ECO:0000313" key="8">
    <source>
        <dbReference type="Proteomes" id="UP000095284"/>
    </source>
</evidence>
<organism evidence="8 10">
    <name type="scientific">Bursaphelenchus xylophilus</name>
    <name type="common">Pinewood nematode worm</name>
    <name type="synonym">Aphelenchoides xylophilus</name>
    <dbReference type="NCBI Taxonomy" id="6326"/>
    <lineage>
        <taxon>Eukaryota</taxon>
        <taxon>Metazoa</taxon>
        <taxon>Ecdysozoa</taxon>
        <taxon>Nematoda</taxon>
        <taxon>Chromadorea</taxon>
        <taxon>Rhabditida</taxon>
        <taxon>Tylenchina</taxon>
        <taxon>Tylenchomorpha</taxon>
        <taxon>Aphelenchoidea</taxon>
        <taxon>Aphelenchoididae</taxon>
        <taxon>Bursaphelenchus</taxon>
    </lineage>
</organism>
<dbReference type="InterPro" id="IPR001534">
    <property type="entry name" value="Transthyretin-like"/>
</dbReference>
<accession>A0A1I7RMQ5</accession>
<dbReference type="OrthoDB" id="5819003at2759"/>
<evidence type="ECO:0000313" key="6">
    <source>
        <dbReference type="EMBL" id="CAD5232720.1"/>
    </source>
</evidence>
<dbReference type="SMR" id="A0A1I7RMQ5"/>
<feature type="signal peptide" evidence="5">
    <location>
        <begin position="1"/>
        <end position="18"/>
    </location>
</feature>
<dbReference type="WBParaSite" id="BXY_0199000.1">
    <property type="protein sequence ID" value="BXY_0199000.1"/>
    <property type="gene ID" value="BXY_0199000"/>
</dbReference>
<evidence type="ECO:0000313" key="7">
    <source>
        <dbReference type="EMBL" id="CAG9125581.1"/>
    </source>
</evidence>
<dbReference type="Gene3D" id="2.60.40.3330">
    <property type="match status" value="1"/>
</dbReference>
<evidence type="ECO:0000256" key="4">
    <source>
        <dbReference type="ARBA" id="ARBA00022729"/>
    </source>
</evidence>
<dbReference type="Proteomes" id="UP000659654">
    <property type="component" value="Unassembled WGS sequence"/>
</dbReference>
<dbReference type="GO" id="GO:0009986">
    <property type="term" value="C:cell surface"/>
    <property type="evidence" value="ECO:0007669"/>
    <property type="project" value="InterPro"/>
</dbReference>
<dbReference type="PANTHER" id="PTHR21700">
    <property type="entry name" value="TRANSTHYRETIN-LIKE FAMILY PROTEIN-RELATED"/>
    <property type="match status" value="1"/>
</dbReference>
<dbReference type="Proteomes" id="UP000582659">
    <property type="component" value="Unassembled WGS sequence"/>
</dbReference>
<dbReference type="EMBL" id="CAJFCV020000005">
    <property type="protein sequence ID" value="CAG9125581.1"/>
    <property type="molecule type" value="Genomic_DNA"/>
</dbReference>
<sequence>MKSSLVVLLFALFGISLGKKQGVAVKGGLLCDGKVLPNAKLQLYDVDRIPGDSDDLLDQGISGSMGRFALDGTTYEVTAIEPELRIFHKCNNKGPKNCWRKLVRPIPSSYIYDSEANKRIYDFGQLDLHIPFESETQVCDD</sequence>
<keyword evidence="9" id="KW-1185">Reference proteome</keyword>
<evidence type="ECO:0000256" key="1">
    <source>
        <dbReference type="ARBA" id="ARBA00004613"/>
    </source>
</evidence>
<evidence type="ECO:0000256" key="2">
    <source>
        <dbReference type="ARBA" id="ARBA00010112"/>
    </source>
</evidence>